<organism evidence="1">
    <name type="scientific">Anguilla anguilla</name>
    <name type="common">European freshwater eel</name>
    <name type="synonym">Muraena anguilla</name>
    <dbReference type="NCBI Taxonomy" id="7936"/>
    <lineage>
        <taxon>Eukaryota</taxon>
        <taxon>Metazoa</taxon>
        <taxon>Chordata</taxon>
        <taxon>Craniata</taxon>
        <taxon>Vertebrata</taxon>
        <taxon>Euteleostomi</taxon>
        <taxon>Actinopterygii</taxon>
        <taxon>Neopterygii</taxon>
        <taxon>Teleostei</taxon>
        <taxon>Anguilliformes</taxon>
        <taxon>Anguillidae</taxon>
        <taxon>Anguilla</taxon>
    </lineage>
</organism>
<name>A0A0E9QS08_ANGAN</name>
<dbReference type="EMBL" id="GBXM01089522">
    <property type="protein sequence ID" value="JAH19055.1"/>
    <property type="molecule type" value="Transcribed_RNA"/>
</dbReference>
<dbReference type="AlphaFoldDB" id="A0A0E9QS08"/>
<evidence type="ECO:0000313" key="1">
    <source>
        <dbReference type="EMBL" id="JAH19055.1"/>
    </source>
</evidence>
<reference evidence="1" key="1">
    <citation type="submission" date="2014-11" db="EMBL/GenBank/DDBJ databases">
        <authorList>
            <person name="Amaro Gonzalez C."/>
        </authorList>
    </citation>
    <scope>NUCLEOTIDE SEQUENCE</scope>
</reference>
<reference evidence="1" key="2">
    <citation type="journal article" date="2015" name="Fish Shellfish Immunol.">
        <title>Early steps in the European eel (Anguilla anguilla)-Vibrio vulnificus interaction in the gills: Role of the RtxA13 toxin.</title>
        <authorList>
            <person name="Callol A."/>
            <person name="Pajuelo D."/>
            <person name="Ebbesson L."/>
            <person name="Teles M."/>
            <person name="MacKenzie S."/>
            <person name="Amaro C."/>
        </authorList>
    </citation>
    <scope>NUCLEOTIDE SEQUENCE</scope>
</reference>
<sequence length="31" mass="3461">MAGIQYTLVPNLQLNTDVLFISVINIVLFPN</sequence>
<protein>
    <submittedName>
        <fullName evidence="1">Uncharacterized protein</fullName>
    </submittedName>
</protein>
<accession>A0A0E9QS08</accession>
<proteinExistence type="predicted"/>